<proteinExistence type="predicted"/>
<reference evidence="3" key="1">
    <citation type="submission" date="2023-06" db="EMBL/GenBank/DDBJ databases">
        <title>Genomic analysis of the entomopathogenic nematode Steinernema hermaphroditum.</title>
        <authorList>
            <person name="Schwarz E.M."/>
            <person name="Heppert J.K."/>
            <person name="Baniya A."/>
            <person name="Schwartz H.T."/>
            <person name="Tan C.-H."/>
            <person name="Antoshechkin I."/>
            <person name="Sternberg P.W."/>
            <person name="Goodrich-Blair H."/>
            <person name="Dillman A.R."/>
        </authorList>
    </citation>
    <scope>NUCLEOTIDE SEQUENCE</scope>
    <source>
        <strain evidence="3">PS9179</strain>
        <tissue evidence="3">Whole animal</tissue>
    </source>
</reference>
<dbReference type="Proteomes" id="UP001175271">
    <property type="component" value="Unassembled WGS sequence"/>
</dbReference>
<feature type="coiled-coil region" evidence="1">
    <location>
        <begin position="232"/>
        <end position="266"/>
    </location>
</feature>
<evidence type="ECO:0000313" key="4">
    <source>
        <dbReference type="Proteomes" id="UP001175271"/>
    </source>
</evidence>
<sequence length="283" mass="32701">MISMTSTTEKQFGVKTRSRRLKDNDEPEILTKKRRVQQNGSTEKMLSHLKPETKCRKGRSRSLLGVTNDKTSGNCKTLRSLTEEDNEQIEDMWSTASKKMEQSVPPANTEAEEGELQTSERPISSSAHPFLTEEDDQELEDLFNLRSMKKEFLDISDDLEANHLENAVTRTTDSPKKSNADIPESIVVDQEVEIIKEVPPKLRMKKLKSEEVVVLYDSMETDQDCECKENKYDALLENYKMIEKYLAEAKQKTSVLQKENDRLEEVLDKTYLRFEVKPKQEEL</sequence>
<name>A0AA39LAA0_9BILA</name>
<evidence type="ECO:0000313" key="3">
    <source>
        <dbReference type="EMBL" id="KAK0390361.1"/>
    </source>
</evidence>
<feature type="compositionally biased region" description="Polar residues" evidence="2">
    <location>
        <begin position="116"/>
        <end position="127"/>
    </location>
</feature>
<feature type="compositionally biased region" description="Polar residues" evidence="2">
    <location>
        <begin position="1"/>
        <end position="10"/>
    </location>
</feature>
<comment type="caution">
    <text evidence="3">The sequence shown here is derived from an EMBL/GenBank/DDBJ whole genome shotgun (WGS) entry which is preliminary data.</text>
</comment>
<gene>
    <name evidence="3" type="ORF">QR680_019321</name>
</gene>
<feature type="compositionally biased region" description="Polar residues" evidence="2">
    <location>
        <begin position="68"/>
        <end position="80"/>
    </location>
</feature>
<dbReference type="AlphaFoldDB" id="A0AA39LAA0"/>
<keyword evidence="1" id="KW-0175">Coiled coil</keyword>
<accession>A0AA39LAA0</accession>
<dbReference type="EMBL" id="JAUCMV010000006">
    <property type="protein sequence ID" value="KAK0390361.1"/>
    <property type="molecule type" value="Genomic_DNA"/>
</dbReference>
<protein>
    <submittedName>
        <fullName evidence="3">Uncharacterized protein</fullName>
    </submittedName>
</protein>
<keyword evidence="4" id="KW-1185">Reference proteome</keyword>
<feature type="compositionally biased region" description="Basic and acidic residues" evidence="2">
    <location>
        <begin position="45"/>
        <end position="55"/>
    </location>
</feature>
<organism evidence="3 4">
    <name type="scientific">Steinernema hermaphroditum</name>
    <dbReference type="NCBI Taxonomy" id="289476"/>
    <lineage>
        <taxon>Eukaryota</taxon>
        <taxon>Metazoa</taxon>
        <taxon>Ecdysozoa</taxon>
        <taxon>Nematoda</taxon>
        <taxon>Chromadorea</taxon>
        <taxon>Rhabditida</taxon>
        <taxon>Tylenchina</taxon>
        <taxon>Panagrolaimomorpha</taxon>
        <taxon>Strongyloidoidea</taxon>
        <taxon>Steinernematidae</taxon>
        <taxon>Steinernema</taxon>
    </lineage>
</organism>
<feature type="region of interest" description="Disordered" evidence="2">
    <location>
        <begin position="1"/>
        <end position="127"/>
    </location>
</feature>
<evidence type="ECO:0000256" key="2">
    <source>
        <dbReference type="SAM" id="MobiDB-lite"/>
    </source>
</evidence>
<evidence type="ECO:0000256" key="1">
    <source>
        <dbReference type="SAM" id="Coils"/>
    </source>
</evidence>